<sequence length="17" mass="1881">MLFLAHQWLLGLLIGVG</sequence>
<accession>A0A0A9SRE9</accession>
<reference evidence="1" key="1">
    <citation type="submission" date="2014-09" db="EMBL/GenBank/DDBJ databases">
        <authorList>
            <person name="Magalhaes I.L.F."/>
            <person name="Oliveira U."/>
            <person name="Santos F.R."/>
            <person name="Vidigal T.H.D.A."/>
            <person name="Brescovit A.D."/>
            <person name="Santos A.J."/>
        </authorList>
    </citation>
    <scope>NUCLEOTIDE SEQUENCE</scope>
    <source>
        <tissue evidence="1">Shoot tissue taken approximately 20 cm above the soil surface</tissue>
    </source>
</reference>
<reference evidence="1" key="2">
    <citation type="journal article" date="2015" name="Data Brief">
        <title>Shoot transcriptome of the giant reed, Arundo donax.</title>
        <authorList>
            <person name="Barrero R.A."/>
            <person name="Guerrero F.D."/>
            <person name="Moolhuijzen P."/>
            <person name="Goolsby J.A."/>
            <person name="Tidwell J."/>
            <person name="Bellgard S.E."/>
            <person name="Bellgard M.I."/>
        </authorList>
    </citation>
    <scope>NUCLEOTIDE SEQUENCE</scope>
    <source>
        <tissue evidence="1">Shoot tissue taken approximately 20 cm above the soil surface</tissue>
    </source>
</reference>
<proteinExistence type="predicted"/>
<protein>
    <submittedName>
        <fullName evidence="1">Uncharacterized protein</fullName>
    </submittedName>
</protein>
<dbReference type="AlphaFoldDB" id="A0A0A9SRE9"/>
<evidence type="ECO:0000313" key="1">
    <source>
        <dbReference type="EMBL" id="JAE37426.1"/>
    </source>
</evidence>
<name>A0A0A9SRE9_ARUDO</name>
<organism evidence="1">
    <name type="scientific">Arundo donax</name>
    <name type="common">Giant reed</name>
    <name type="synonym">Donax arundinaceus</name>
    <dbReference type="NCBI Taxonomy" id="35708"/>
    <lineage>
        <taxon>Eukaryota</taxon>
        <taxon>Viridiplantae</taxon>
        <taxon>Streptophyta</taxon>
        <taxon>Embryophyta</taxon>
        <taxon>Tracheophyta</taxon>
        <taxon>Spermatophyta</taxon>
        <taxon>Magnoliopsida</taxon>
        <taxon>Liliopsida</taxon>
        <taxon>Poales</taxon>
        <taxon>Poaceae</taxon>
        <taxon>PACMAD clade</taxon>
        <taxon>Arundinoideae</taxon>
        <taxon>Arundineae</taxon>
        <taxon>Arundo</taxon>
    </lineage>
</organism>
<dbReference type="EMBL" id="GBRH01160470">
    <property type="protein sequence ID" value="JAE37426.1"/>
    <property type="molecule type" value="Transcribed_RNA"/>
</dbReference>